<evidence type="ECO:0000256" key="7">
    <source>
        <dbReference type="HAMAP-Rule" id="MF_01416"/>
    </source>
</evidence>
<dbReference type="GO" id="GO:0046933">
    <property type="term" value="F:proton-transporting ATP synthase activity, rotational mechanism"/>
    <property type="evidence" value="ECO:0007669"/>
    <property type="project" value="UniProtKB-UniRule"/>
</dbReference>
<dbReference type="InterPro" id="IPR020781">
    <property type="entry name" value="ATPase_OSCP/d_CS"/>
</dbReference>
<dbReference type="GO" id="GO:0005886">
    <property type="term" value="C:plasma membrane"/>
    <property type="evidence" value="ECO:0007669"/>
    <property type="project" value="UniProtKB-SubCell"/>
</dbReference>
<dbReference type="GO" id="GO:0045259">
    <property type="term" value="C:proton-transporting ATP synthase complex"/>
    <property type="evidence" value="ECO:0007669"/>
    <property type="project" value="UniProtKB-KW"/>
</dbReference>
<dbReference type="Pfam" id="PF00213">
    <property type="entry name" value="OSCP"/>
    <property type="match status" value="1"/>
</dbReference>
<keyword evidence="3 7" id="KW-0375">Hydrogen ion transport</keyword>
<dbReference type="NCBIfam" id="TIGR01145">
    <property type="entry name" value="ATP_synt_delta"/>
    <property type="match status" value="1"/>
</dbReference>
<keyword evidence="7" id="KW-1003">Cell membrane</keyword>
<keyword evidence="2 7" id="KW-0813">Transport</keyword>
<keyword evidence="7" id="KW-0139">CF(1)</keyword>
<dbReference type="PANTHER" id="PTHR11910">
    <property type="entry name" value="ATP SYNTHASE DELTA CHAIN"/>
    <property type="match status" value="1"/>
</dbReference>
<keyword evidence="6 7" id="KW-0066">ATP synthesis</keyword>
<gene>
    <name evidence="7 8" type="primary">atpH</name>
    <name evidence="8" type="ORF">GCL57_07875</name>
</gene>
<evidence type="ECO:0000313" key="9">
    <source>
        <dbReference type="Proteomes" id="UP000442694"/>
    </source>
</evidence>
<keyword evidence="5 7" id="KW-0472">Membrane</keyword>
<dbReference type="Gene3D" id="1.10.520.20">
    <property type="entry name" value="N-terminal domain of the delta subunit of the F1F0-ATP synthase"/>
    <property type="match status" value="1"/>
</dbReference>
<sequence>MKKNSGPIARRYGTALYECAIDASRNGSSLSFEKFADIVRELQATFDKKLLSYFKSPVLTIKEKNELLDIVLSKINTNEKKLPSELKDFLRLMIENARLLELPIVLKDFLIKADEYIGVARATLISANKVTKEGEEDFSSILSSVLRKKIVLETKVDESLRSGFIVKVGNTNVDASLRSRLLNLKESLS</sequence>
<comment type="similarity">
    <text evidence="7">Belongs to the ATPase delta chain family.</text>
</comment>
<organism evidence="8 9">
    <name type="scientific">Fluviispira multicolorata</name>
    <dbReference type="NCBI Taxonomy" id="2654512"/>
    <lineage>
        <taxon>Bacteria</taxon>
        <taxon>Pseudomonadati</taxon>
        <taxon>Bdellovibrionota</taxon>
        <taxon>Oligoflexia</taxon>
        <taxon>Silvanigrellales</taxon>
        <taxon>Silvanigrellaceae</taxon>
        <taxon>Fluviispira</taxon>
    </lineage>
</organism>
<accession>A0A833JFA7</accession>
<protein>
    <recommendedName>
        <fullName evidence="7">ATP synthase subunit delta</fullName>
    </recommendedName>
    <alternativeName>
        <fullName evidence="7">ATP synthase F(1) sector subunit delta</fullName>
    </alternativeName>
    <alternativeName>
        <fullName evidence="7">F-type ATPase subunit delta</fullName>
        <shortName evidence="7">F-ATPase subunit delta</shortName>
    </alternativeName>
</protein>
<name>A0A833JFA7_9BACT</name>
<dbReference type="PROSITE" id="PS00389">
    <property type="entry name" value="ATPASE_DELTA"/>
    <property type="match status" value="1"/>
</dbReference>
<evidence type="ECO:0000256" key="1">
    <source>
        <dbReference type="ARBA" id="ARBA00004370"/>
    </source>
</evidence>
<dbReference type="SUPFAM" id="SSF47928">
    <property type="entry name" value="N-terminal domain of the delta subunit of the F1F0-ATP synthase"/>
    <property type="match status" value="1"/>
</dbReference>
<comment type="function">
    <text evidence="7">This protein is part of the stalk that links CF(0) to CF(1). It either transmits conformational changes from CF(0) to CF(1) or is implicated in proton conduction.</text>
</comment>
<comment type="subcellular location">
    <subcellularLocation>
        <location evidence="7">Cell membrane</location>
        <topology evidence="7">Peripheral membrane protein</topology>
    </subcellularLocation>
    <subcellularLocation>
        <location evidence="1">Membrane</location>
    </subcellularLocation>
</comment>
<dbReference type="InterPro" id="IPR026015">
    <property type="entry name" value="ATP_synth_OSCP/delta_N_sf"/>
</dbReference>
<dbReference type="RefSeq" id="WP_152212811.1">
    <property type="nucleotide sequence ID" value="NZ_WFLN01000006.1"/>
</dbReference>
<evidence type="ECO:0000256" key="2">
    <source>
        <dbReference type="ARBA" id="ARBA00022448"/>
    </source>
</evidence>
<dbReference type="HAMAP" id="MF_01416">
    <property type="entry name" value="ATP_synth_delta_bact"/>
    <property type="match status" value="1"/>
</dbReference>
<evidence type="ECO:0000313" key="8">
    <source>
        <dbReference type="EMBL" id="KAB8030884.1"/>
    </source>
</evidence>
<comment type="caution">
    <text evidence="8">The sequence shown here is derived from an EMBL/GenBank/DDBJ whole genome shotgun (WGS) entry which is preliminary data.</text>
</comment>
<keyword evidence="9" id="KW-1185">Reference proteome</keyword>
<reference evidence="8 9" key="1">
    <citation type="submission" date="2019-10" db="EMBL/GenBank/DDBJ databases">
        <title>New genus of Silvanigrellaceae.</title>
        <authorList>
            <person name="Pitt A."/>
            <person name="Hahn M.W."/>
        </authorList>
    </citation>
    <scope>NUCLEOTIDE SEQUENCE [LARGE SCALE GENOMIC DNA]</scope>
    <source>
        <strain evidence="8 9">33A1-SZDP</strain>
    </source>
</reference>
<proteinExistence type="inferred from homology"/>
<dbReference type="EMBL" id="WFLN01000006">
    <property type="protein sequence ID" value="KAB8030884.1"/>
    <property type="molecule type" value="Genomic_DNA"/>
</dbReference>
<evidence type="ECO:0000256" key="6">
    <source>
        <dbReference type="ARBA" id="ARBA00023310"/>
    </source>
</evidence>
<comment type="function">
    <text evidence="7">F(1)F(0) ATP synthase produces ATP from ADP in the presence of a proton or sodium gradient. F-type ATPases consist of two structural domains, F(1) containing the extramembraneous catalytic core and F(0) containing the membrane proton channel, linked together by a central stalk and a peripheral stalk. During catalysis, ATP synthesis in the catalytic domain of F(1) is coupled via a rotary mechanism of the central stalk subunits to proton translocation.</text>
</comment>
<evidence type="ECO:0000256" key="5">
    <source>
        <dbReference type="ARBA" id="ARBA00023136"/>
    </source>
</evidence>
<evidence type="ECO:0000256" key="4">
    <source>
        <dbReference type="ARBA" id="ARBA00023065"/>
    </source>
</evidence>
<keyword evidence="4 7" id="KW-0406">Ion transport</keyword>
<dbReference type="InterPro" id="IPR000711">
    <property type="entry name" value="ATPase_OSCP/dsu"/>
</dbReference>
<evidence type="ECO:0000256" key="3">
    <source>
        <dbReference type="ARBA" id="ARBA00022781"/>
    </source>
</evidence>
<dbReference type="AlphaFoldDB" id="A0A833JFA7"/>
<dbReference type="Proteomes" id="UP000442694">
    <property type="component" value="Unassembled WGS sequence"/>
</dbReference>
<dbReference type="PRINTS" id="PR00125">
    <property type="entry name" value="ATPASEDELTA"/>
</dbReference>